<proteinExistence type="predicted"/>
<organism evidence="1 2">
    <name type="scientific">Klebsiella pneumoniae subsp. ozaenae</name>
    <dbReference type="NCBI Taxonomy" id="574"/>
    <lineage>
        <taxon>Bacteria</taxon>
        <taxon>Pseudomonadati</taxon>
        <taxon>Pseudomonadota</taxon>
        <taxon>Gammaproteobacteria</taxon>
        <taxon>Enterobacterales</taxon>
        <taxon>Enterobacteriaceae</taxon>
        <taxon>Klebsiella/Raoultella group</taxon>
        <taxon>Klebsiella</taxon>
        <taxon>Klebsiella pneumoniae complex</taxon>
    </lineage>
</organism>
<dbReference type="EMBL" id="UGLW01000003">
    <property type="protein sequence ID" value="STV08970.1"/>
    <property type="molecule type" value="Genomic_DNA"/>
</dbReference>
<dbReference type="Proteomes" id="UP000254487">
    <property type="component" value="Unassembled WGS sequence"/>
</dbReference>
<evidence type="ECO:0000313" key="2">
    <source>
        <dbReference type="Proteomes" id="UP000254487"/>
    </source>
</evidence>
<dbReference type="Gene3D" id="3.40.190.10">
    <property type="entry name" value="Periplasmic binding protein-like II"/>
    <property type="match status" value="2"/>
</dbReference>
<protein>
    <submittedName>
        <fullName evidence="1">Alkanesulfonates-binding protein</fullName>
    </submittedName>
</protein>
<name>A0A378AGZ9_KLEPO</name>
<accession>A0A378AGZ9</accession>
<dbReference type="AlphaFoldDB" id="A0A378AGZ9"/>
<gene>
    <name evidence="1" type="primary">ssuA_3</name>
    <name evidence="1" type="ORF">NCTC10313_05659</name>
</gene>
<dbReference type="SUPFAM" id="SSF53850">
    <property type="entry name" value="Periplasmic binding protein-like II"/>
    <property type="match status" value="1"/>
</dbReference>
<sequence length="106" mass="11378">MLEGLNVGSIDLAATGDAPPAFAQAAQADLVYLAHSPANPKRKRLWCLNSRNPQRGRPEGQARGVEQGSDVNYLLVAALEKAGLSYKDITPVYLRGDARAAFQRGD</sequence>
<evidence type="ECO:0000313" key="1">
    <source>
        <dbReference type="EMBL" id="STV08970.1"/>
    </source>
</evidence>
<reference evidence="1 2" key="1">
    <citation type="submission" date="2018-06" db="EMBL/GenBank/DDBJ databases">
        <authorList>
            <consortium name="Pathogen Informatics"/>
            <person name="Doyle S."/>
        </authorList>
    </citation>
    <scope>NUCLEOTIDE SEQUENCE [LARGE SCALE GENOMIC DNA]</scope>
    <source>
        <strain evidence="1 2">NCTC10313</strain>
    </source>
</reference>